<keyword evidence="3" id="KW-1185">Reference proteome</keyword>
<dbReference type="InterPro" id="IPR052897">
    <property type="entry name" value="Sec-Metab_Biosynth_Hydrolase"/>
</dbReference>
<organism evidence="2 3">
    <name type="scientific">Botryotinia narcissicola</name>
    <dbReference type="NCBI Taxonomy" id="278944"/>
    <lineage>
        <taxon>Eukaryota</taxon>
        <taxon>Fungi</taxon>
        <taxon>Dikarya</taxon>
        <taxon>Ascomycota</taxon>
        <taxon>Pezizomycotina</taxon>
        <taxon>Leotiomycetes</taxon>
        <taxon>Helotiales</taxon>
        <taxon>Sclerotiniaceae</taxon>
        <taxon>Botryotinia</taxon>
    </lineage>
</organism>
<comment type="caution">
    <text evidence="2">The sequence shown here is derived from an EMBL/GenBank/DDBJ whole genome shotgun (WGS) entry which is preliminary data.</text>
</comment>
<dbReference type="SUPFAM" id="SSF53474">
    <property type="entry name" value="alpha/beta-Hydrolases"/>
    <property type="match status" value="1"/>
</dbReference>
<proteinExistence type="predicted"/>
<evidence type="ECO:0000313" key="2">
    <source>
        <dbReference type="EMBL" id="TGO57077.1"/>
    </source>
</evidence>
<accession>A0A4Z1IK53</accession>
<dbReference type="InterPro" id="IPR000073">
    <property type="entry name" value="AB_hydrolase_1"/>
</dbReference>
<dbReference type="PANTHER" id="PTHR37017:SF11">
    <property type="entry name" value="ESTERASE_LIPASE_THIOESTERASE DOMAIN-CONTAINING PROTEIN"/>
    <property type="match status" value="1"/>
</dbReference>
<evidence type="ECO:0000259" key="1">
    <source>
        <dbReference type="Pfam" id="PF12697"/>
    </source>
</evidence>
<reference evidence="2 3" key="1">
    <citation type="submission" date="2017-12" db="EMBL/GenBank/DDBJ databases">
        <title>Comparative genomics of Botrytis spp.</title>
        <authorList>
            <person name="Valero-Jimenez C.A."/>
            <person name="Tapia P."/>
            <person name="Veloso J."/>
            <person name="Silva-Moreno E."/>
            <person name="Staats M."/>
            <person name="Valdes J.H."/>
            <person name="Van Kan J.A.L."/>
        </authorList>
    </citation>
    <scope>NUCLEOTIDE SEQUENCE [LARGE SCALE GENOMIC DNA]</scope>
    <source>
        <strain evidence="2 3">MUCL2120</strain>
    </source>
</reference>
<dbReference type="STRING" id="278944.A0A4Z1IK53"/>
<evidence type="ECO:0000313" key="3">
    <source>
        <dbReference type="Proteomes" id="UP000297452"/>
    </source>
</evidence>
<sequence length="232" mass="25041">MAKPTIVMVPGAWHKPLIYSEVAQSLEKHGYPTVSLALPSAGAEPSHQDFNGDVVSAGKEVVLVVHSYTGLPGGEAPKGLSKKDQEAKGLKGGLIRYVVINGFATPPGFQAAAKGDYAKMPDWMKLDIENVVFTVEPEDPKRIFYNDISSEKADNTATFAAWLDVPSTFLYGEADQSSFTPEVVEMLIKGAQIMNPTASDAVESIKEGGHYSMISHPEWTAEALRRAAGEKF</sequence>
<protein>
    <recommendedName>
        <fullName evidence="1">AB hydrolase-1 domain-containing protein</fullName>
    </recommendedName>
</protein>
<feature type="domain" description="AB hydrolase-1" evidence="1">
    <location>
        <begin position="6"/>
        <end position="223"/>
    </location>
</feature>
<dbReference type="Proteomes" id="UP000297452">
    <property type="component" value="Unassembled WGS sequence"/>
</dbReference>
<dbReference type="EMBL" id="PQXJ01000209">
    <property type="protein sequence ID" value="TGO57077.1"/>
    <property type="molecule type" value="Genomic_DNA"/>
</dbReference>
<dbReference type="OrthoDB" id="1263307at2759"/>
<dbReference type="Gene3D" id="3.40.50.1820">
    <property type="entry name" value="alpha/beta hydrolase"/>
    <property type="match status" value="1"/>
</dbReference>
<dbReference type="PANTHER" id="PTHR37017">
    <property type="entry name" value="AB HYDROLASE-1 DOMAIN-CONTAINING PROTEIN-RELATED"/>
    <property type="match status" value="1"/>
</dbReference>
<gene>
    <name evidence="2" type="ORF">BOTNAR_0209g00060</name>
</gene>
<dbReference type="InterPro" id="IPR029058">
    <property type="entry name" value="AB_hydrolase_fold"/>
</dbReference>
<dbReference type="Pfam" id="PF12697">
    <property type="entry name" value="Abhydrolase_6"/>
    <property type="match status" value="1"/>
</dbReference>
<dbReference type="AlphaFoldDB" id="A0A4Z1IK53"/>
<name>A0A4Z1IK53_9HELO</name>